<name>A0A7W7RRI6_9ACTN</name>
<dbReference type="Gene3D" id="1.10.10.10">
    <property type="entry name" value="Winged helix-like DNA-binding domain superfamily/Winged helix DNA-binding domain"/>
    <property type="match status" value="1"/>
</dbReference>
<comment type="caution">
    <text evidence="5">The sequence shown here is derived from an EMBL/GenBank/DDBJ whole genome shotgun (WGS) entry which is preliminary data.</text>
</comment>
<dbReference type="AlphaFoldDB" id="A0A7W7RRI6"/>
<dbReference type="EMBL" id="JACHJU010000001">
    <property type="protein sequence ID" value="MBB4936857.1"/>
    <property type="molecule type" value="Genomic_DNA"/>
</dbReference>
<dbReference type="Pfam" id="PF00126">
    <property type="entry name" value="HTH_1"/>
    <property type="match status" value="1"/>
</dbReference>
<dbReference type="InterPro" id="IPR000847">
    <property type="entry name" value="LysR_HTH_N"/>
</dbReference>
<feature type="domain" description="HTH lysR-type" evidence="4">
    <location>
        <begin position="31"/>
        <end position="96"/>
    </location>
</feature>
<sequence>MHPRPPAVRLSASNPITELLSCPPELLDTTLDQLRTLVVVRETGSALRAARTLGREQSSIQKQLDTLNHNFQALCGEMLVTKQGRGRDFLFTATGETVVESARRTLGQWLEEINACRRHIGSTLTAGTTEFTLWLLSRAWERLSDEFVRREIDFRIVHIRTRDFWTQLETGQVDLLCGSLVTQVGDKTHHKRYDVIEWRRGTPVLLTNLPVTELPSASVGASELDRLPLIVPGSGLIADFLARWYGPGFRNRLRIVADIDDVQYGIALMRSRMASGCMIVTRTLGRRAVERAAAEGSELRVVELTHDLEPKLETVSAIFARKGERERYGSDHPLNLLWEALRHEVAETGHLPASA</sequence>
<evidence type="ECO:0000259" key="4">
    <source>
        <dbReference type="Pfam" id="PF00126"/>
    </source>
</evidence>
<evidence type="ECO:0000256" key="1">
    <source>
        <dbReference type="ARBA" id="ARBA00009437"/>
    </source>
</evidence>
<evidence type="ECO:0000256" key="2">
    <source>
        <dbReference type="ARBA" id="ARBA00023015"/>
    </source>
</evidence>
<dbReference type="PANTHER" id="PTHR30126:SF39">
    <property type="entry name" value="HTH-TYPE TRANSCRIPTIONAL REGULATOR CYSL"/>
    <property type="match status" value="1"/>
</dbReference>
<evidence type="ECO:0000313" key="6">
    <source>
        <dbReference type="Proteomes" id="UP000534286"/>
    </source>
</evidence>
<keyword evidence="3" id="KW-0804">Transcription</keyword>
<keyword evidence="5" id="KW-0238">DNA-binding</keyword>
<dbReference type="Proteomes" id="UP000534286">
    <property type="component" value="Unassembled WGS sequence"/>
</dbReference>
<proteinExistence type="inferred from homology"/>
<gene>
    <name evidence="5" type="ORF">FHR32_001162</name>
</gene>
<reference evidence="5 6" key="1">
    <citation type="submission" date="2020-08" db="EMBL/GenBank/DDBJ databases">
        <title>Sequencing the genomes of 1000 actinobacteria strains.</title>
        <authorList>
            <person name="Klenk H.-P."/>
        </authorList>
    </citation>
    <scope>NUCLEOTIDE SEQUENCE [LARGE SCALE GENOMIC DNA]</scope>
    <source>
        <strain evidence="5 6">DSM 43023</strain>
    </source>
</reference>
<accession>A0A7W7RRI6</accession>
<dbReference type="GO" id="GO:0000976">
    <property type="term" value="F:transcription cis-regulatory region binding"/>
    <property type="evidence" value="ECO:0007669"/>
    <property type="project" value="TreeGrafter"/>
</dbReference>
<dbReference type="SUPFAM" id="SSF46785">
    <property type="entry name" value="Winged helix' DNA-binding domain"/>
    <property type="match status" value="1"/>
</dbReference>
<dbReference type="PANTHER" id="PTHR30126">
    <property type="entry name" value="HTH-TYPE TRANSCRIPTIONAL REGULATOR"/>
    <property type="match status" value="1"/>
</dbReference>
<dbReference type="GO" id="GO:0003700">
    <property type="term" value="F:DNA-binding transcription factor activity"/>
    <property type="evidence" value="ECO:0007669"/>
    <property type="project" value="InterPro"/>
</dbReference>
<keyword evidence="6" id="KW-1185">Reference proteome</keyword>
<organism evidence="5 6">
    <name type="scientific">Streptosporangium album</name>
    <dbReference type="NCBI Taxonomy" id="47479"/>
    <lineage>
        <taxon>Bacteria</taxon>
        <taxon>Bacillati</taxon>
        <taxon>Actinomycetota</taxon>
        <taxon>Actinomycetes</taxon>
        <taxon>Streptosporangiales</taxon>
        <taxon>Streptosporangiaceae</taxon>
        <taxon>Streptosporangium</taxon>
    </lineage>
</organism>
<comment type="similarity">
    <text evidence="1">Belongs to the LysR transcriptional regulatory family.</text>
</comment>
<protein>
    <submittedName>
        <fullName evidence="5">DNA-binding transcriptional LysR family regulator</fullName>
    </submittedName>
</protein>
<evidence type="ECO:0000313" key="5">
    <source>
        <dbReference type="EMBL" id="MBB4936857.1"/>
    </source>
</evidence>
<dbReference type="InterPro" id="IPR036390">
    <property type="entry name" value="WH_DNA-bd_sf"/>
</dbReference>
<dbReference type="RefSeq" id="WP_184753325.1">
    <property type="nucleotide sequence ID" value="NZ_BAABEK010000070.1"/>
</dbReference>
<dbReference type="InterPro" id="IPR036388">
    <property type="entry name" value="WH-like_DNA-bd_sf"/>
</dbReference>
<evidence type="ECO:0000256" key="3">
    <source>
        <dbReference type="ARBA" id="ARBA00023163"/>
    </source>
</evidence>
<keyword evidence="2" id="KW-0805">Transcription regulation</keyword>